<keyword evidence="6 11" id="KW-0547">Nucleotide-binding</keyword>
<evidence type="ECO:0000256" key="8">
    <source>
        <dbReference type="ARBA" id="ARBA00022840"/>
    </source>
</evidence>
<accession>A0AAC9KB70</accession>
<evidence type="ECO:0000256" key="3">
    <source>
        <dbReference type="ARBA" id="ARBA00004868"/>
    </source>
</evidence>
<proteinExistence type="inferred from homology"/>
<dbReference type="EC" id="2.7.1.50" evidence="11"/>
<evidence type="ECO:0000256" key="4">
    <source>
        <dbReference type="ARBA" id="ARBA00022679"/>
    </source>
</evidence>
<dbReference type="InterPro" id="IPR029056">
    <property type="entry name" value="Ribokinase-like"/>
</dbReference>
<dbReference type="CDD" id="cd01170">
    <property type="entry name" value="THZ_kinase"/>
    <property type="match status" value="1"/>
</dbReference>
<evidence type="ECO:0000313" key="12">
    <source>
        <dbReference type="EMBL" id="APH53527.1"/>
    </source>
</evidence>
<gene>
    <name evidence="11" type="primary">thiM</name>
    <name evidence="12" type="ORF">GbCGDNIH9_0300</name>
</gene>
<feature type="binding site" evidence="11">
    <location>
        <position position="155"/>
    </location>
    <ligand>
        <name>ATP</name>
        <dbReference type="ChEBI" id="CHEBI:30616"/>
    </ligand>
</feature>
<dbReference type="Gene3D" id="3.40.1190.20">
    <property type="match status" value="1"/>
</dbReference>
<sequence>MVFTSQPGSGFPSSAGGYIAPDGAHAMTDQILSAAWLTERTIYLLTLLREKRPLVHNITNLVVTNTTANALLALGASPAMVEGVEEVDSFARMADSLVINLGTMSSPRAAAMRLAMAAARQAGKPVVLDPVAVGALRYRTELARDLLEAKPHIVRGNASEIIALAGDGSGGRGVDSLVSSTAALEAASILARRTGGAVAVTGATDYVTDGTRLIGIANGHPMMTRVTGLGCTATALIGAFAAVEPDPLMAACAGLCATGLAGELAAIRADGPGSLQVELLDALYALDSAILRDTARWVLP</sequence>
<dbReference type="PRINTS" id="PR01099">
    <property type="entry name" value="HYETHTZKNASE"/>
</dbReference>
<dbReference type="NCBIfam" id="NF006830">
    <property type="entry name" value="PRK09355.1"/>
    <property type="match status" value="1"/>
</dbReference>
<keyword evidence="10 11" id="KW-0784">Thiamine biosynthesis</keyword>
<comment type="catalytic activity">
    <reaction evidence="1 11">
        <text>5-(2-hydroxyethyl)-4-methylthiazole + ATP = 4-methyl-5-(2-phosphooxyethyl)-thiazole + ADP + H(+)</text>
        <dbReference type="Rhea" id="RHEA:24212"/>
        <dbReference type="ChEBI" id="CHEBI:15378"/>
        <dbReference type="ChEBI" id="CHEBI:17957"/>
        <dbReference type="ChEBI" id="CHEBI:30616"/>
        <dbReference type="ChEBI" id="CHEBI:58296"/>
        <dbReference type="ChEBI" id="CHEBI:456216"/>
        <dbReference type="EC" id="2.7.1.50"/>
    </reaction>
</comment>
<keyword evidence="9 11" id="KW-0460">Magnesium</keyword>
<dbReference type="InterPro" id="IPR000417">
    <property type="entry name" value="Hyethyz_kinase"/>
</dbReference>
<feature type="binding site" evidence="11">
    <location>
        <position position="201"/>
    </location>
    <ligand>
        <name>ATP</name>
        <dbReference type="ChEBI" id="CHEBI:30616"/>
    </ligand>
</feature>
<evidence type="ECO:0000256" key="6">
    <source>
        <dbReference type="ARBA" id="ARBA00022741"/>
    </source>
</evidence>
<feature type="binding site" evidence="11">
    <location>
        <position position="80"/>
    </location>
    <ligand>
        <name>substrate</name>
    </ligand>
</feature>
<dbReference type="NCBIfam" id="TIGR00694">
    <property type="entry name" value="thiM"/>
    <property type="match status" value="1"/>
</dbReference>
<organism evidence="12 13">
    <name type="scientific">Granulibacter bethesdensis</name>
    <dbReference type="NCBI Taxonomy" id="364410"/>
    <lineage>
        <taxon>Bacteria</taxon>
        <taxon>Pseudomonadati</taxon>
        <taxon>Pseudomonadota</taxon>
        <taxon>Alphaproteobacteria</taxon>
        <taxon>Acetobacterales</taxon>
        <taxon>Acetobacteraceae</taxon>
        <taxon>Granulibacter</taxon>
    </lineage>
</organism>
<comment type="pathway">
    <text evidence="3 11">Cofactor biosynthesis; thiamine diphosphate biosynthesis; 4-methyl-5-(2-phosphoethyl)-thiazole from 5-(2-hydroxyethyl)-4-methylthiazole: step 1/1.</text>
</comment>
<evidence type="ECO:0000256" key="9">
    <source>
        <dbReference type="ARBA" id="ARBA00022842"/>
    </source>
</evidence>
<comment type="similarity">
    <text evidence="11">Belongs to the Thz kinase family.</text>
</comment>
<keyword evidence="4 11" id="KW-0808">Transferase</keyword>
<keyword evidence="5 11" id="KW-0479">Metal-binding</keyword>
<reference evidence="13" key="1">
    <citation type="submission" date="2016-11" db="EMBL/GenBank/DDBJ databases">
        <title>Comparative genomic and phenotypic analysis of Granulibacter bethesdensis clinical isolates from patients with chronic granulomatous disease.</title>
        <authorList>
            <person name="Zarember K.A."/>
            <person name="Porcella S.F."/>
            <person name="Chu J."/>
            <person name="Ding L."/>
            <person name="Dahlstrom E."/>
            <person name="Barbian K."/>
            <person name="Martens C."/>
            <person name="Sykora L."/>
            <person name="Kramer S."/>
            <person name="Pettinato A.M."/>
            <person name="Hong H."/>
            <person name="Wald G."/>
            <person name="Berg L.J."/>
            <person name="Rogge L.S."/>
            <person name="Greenberg D.E."/>
            <person name="Falcone E.L."/>
            <person name="Neves J.F."/>
            <person name="Simoes M.J."/>
            <person name="Casal M."/>
            <person name="Rodriguez-Lopez F.C."/>
            <person name="Zelazny A."/>
            <person name="Gallin J.I."/>
            <person name="Holland S.M."/>
        </authorList>
    </citation>
    <scope>NUCLEOTIDE SEQUENCE [LARGE SCALE GENOMIC DNA]</scope>
    <source>
        <strain evidence="13">NIH9.1</strain>
    </source>
</reference>
<dbReference type="GO" id="GO:0009229">
    <property type="term" value="P:thiamine diphosphate biosynthetic process"/>
    <property type="evidence" value="ECO:0007669"/>
    <property type="project" value="UniProtKB-UniRule"/>
</dbReference>
<dbReference type="Proteomes" id="UP000182373">
    <property type="component" value="Chromosome"/>
</dbReference>
<dbReference type="Pfam" id="PF02110">
    <property type="entry name" value="HK"/>
    <property type="match status" value="1"/>
</dbReference>
<evidence type="ECO:0000256" key="1">
    <source>
        <dbReference type="ARBA" id="ARBA00001771"/>
    </source>
</evidence>
<evidence type="ECO:0000256" key="5">
    <source>
        <dbReference type="ARBA" id="ARBA00022723"/>
    </source>
</evidence>
<keyword evidence="7 11" id="KW-0418">Kinase</keyword>
<comment type="function">
    <text evidence="11">Catalyzes the phosphorylation of the hydroxyl group of 4-methyl-5-beta-hydroxyethylthiazole (THZ).</text>
</comment>
<evidence type="ECO:0000313" key="13">
    <source>
        <dbReference type="Proteomes" id="UP000182373"/>
    </source>
</evidence>
<dbReference type="AlphaFoldDB" id="A0AAC9KB70"/>
<dbReference type="SUPFAM" id="SSF53613">
    <property type="entry name" value="Ribokinase-like"/>
    <property type="match status" value="1"/>
</dbReference>
<comment type="cofactor">
    <cofactor evidence="2 11">
        <name>Mg(2+)</name>
        <dbReference type="ChEBI" id="CHEBI:18420"/>
    </cofactor>
</comment>
<evidence type="ECO:0000256" key="11">
    <source>
        <dbReference type="HAMAP-Rule" id="MF_00228"/>
    </source>
</evidence>
<dbReference type="PIRSF" id="PIRSF000513">
    <property type="entry name" value="Thz_kinase"/>
    <property type="match status" value="1"/>
</dbReference>
<protein>
    <recommendedName>
        <fullName evidence="11">Hydroxyethylthiazole kinase</fullName>
        <ecNumber evidence="11">2.7.1.50</ecNumber>
    </recommendedName>
    <alternativeName>
        <fullName evidence="11">4-methyl-5-beta-hydroxyethylthiazole kinase</fullName>
        <shortName evidence="11">TH kinase</shortName>
        <shortName evidence="11">Thz kinase</shortName>
    </alternativeName>
</protein>
<evidence type="ECO:0000256" key="7">
    <source>
        <dbReference type="ARBA" id="ARBA00022777"/>
    </source>
</evidence>
<evidence type="ECO:0000256" key="2">
    <source>
        <dbReference type="ARBA" id="ARBA00001946"/>
    </source>
</evidence>
<name>A0AAC9KB70_9PROT</name>
<dbReference type="GO" id="GO:0004417">
    <property type="term" value="F:hydroxyethylthiazole kinase activity"/>
    <property type="evidence" value="ECO:0007669"/>
    <property type="project" value="UniProtKB-UniRule"/>
</dbReference>
<dbReference type="HAMAP" id="MF_00228">
    <property type="entry name" value="Thz_kinase"/>
    <property type="match status" value="1"/>
</dbReference>
<evidence type="ECO:0000256" key="10">
    <source>
        <dbReference type="ARBA" id="ARBA00022977"/>
    </source>
</evidence>
<keyword evidence="8 11" id="KW-0067">ATP-binding</keyword>
<dbReference type="GO" id="GO:0005524">
    <property type="term" value="F:ATP binding"/>
    <property type="evidence" value="ECO:0007669"/>
    <property type="project" value="UniProtKB-UniRule"/>
</dbReference>
<dbReference type="GO" id="GO:0000287">
    <property type="term" value="F:magnesium ion binding"/>
    <property type="evidence" value="ECO:0007669"/>
    <property type="project" value="UniProtKB-UniRule"/>
</dbReference>
<dbReference type="GO" id="GO:0009228">
    <property type="term" value="P:thiamine biosynthetic process"/>
    <property type="evidence" value="ECO:0007669"/>
    <property type="project" value="UniProtKB-KW"/>
</dbReference>
<dbReference type="EMBL" id="CP018191">
    <property type="protein sequence ID" value="APH53527.1"/>
    <property type="molecule type" value="Genomic_DNA"/>
</dbReference>
<feature type="binding site" evidence="11">
    <location>
        <position position="228"/>
    </location>
    <ligand>
        <name>substrate</name>
    </ligand>
</feature>